<evidence type="ECO:0000313" key="1">
    <source>
        <dbReference type="EMBL" id="GCD41267.1"/>
    </source>
</evidence>
<proteinExistence type="predicted"/>
<accession>A0A401VW08</accession>
<sequence length="556" mass="58778">MSLLHYDVVTDASSLQASQPGMPSVGAVYVIASNAGTDLVHVRSVEVEVPVGDGAGHLTPHPEKVRSGFEFRPAATIPVNFAWDGANRVFRLAFSSPKMSLNLDPGDCVVLKLEDMTVSAAGGPALLKVIERAHGPGKGATFESRRVTLGLVKDTPKAPRNFRPDKDRVDVDDANEKLTLLWDGPDNIDYWVMAPDAQPVRIPAAAAGTPVAQKPYRFEVQPVPKRGTTYTLMAGTGPGQPNGQGCIFTTTVHARIPAFEKGVRTPTVEGTPAKGLITFTGQGVDIGNESGGPGTVTAGQVSATGVNTEWVQGRSTGDGWISFPPSGVHVYKDGKREWGTVEADRVDLNGVITKWVQGRGDSAGWIEFPSAGLNVFQGAGNRQWGTVAADKADLDNVVTGQALVKGRLDAEGDLHVGGNTVAGGDLTVNGDLRPMRNLDVGGSVTASDLTARGKLTTDDAKFNLVVHGASQFTGEVNADGHLSVRDANGWILHSRDGLVRIQGDLRVHGESVFKGKVNANALLSVRDENDWIVHANDGQVSIQGDLRVHGALRSDN</sequence>
<name>A0A401VW08_STREY</name>
<comment type="caution">
    <text evidence="1">The sequence shown here is derived from an EMBL/GenBank/DDBJ whole genome shotgun (WGS) entry which is preliminary data.</text>
</comment>
<dbReference type="RefSeq" id="WP_125052074.1">
    <property type="nucleotide sequence ID" value="NZ_BHZD01000001.1"/>
</dbReference>
<dbReference type="Proteomes" id="UP000286746">
    <property type="component" value="Unassembled WGS sequence"/>
</dbReference>
<organism evidence="1 2">
    <name type="scientific">Streptomyces paromomycinus</name>
    <name type="common">Streptomyces rimosus subsp. paromomycinus</name>
    <dbReference type="NCBI Taxonomy" id="92743"/>
    <lineage>
        <taxon>Bacteria</taxon>
        <taxon>Bacillati</taxon>
        <taxon>Actinomycetota</taxon>
        <taxon>Actinomycetes</taxon>
        <taxon>Kitasatosporales</taxon>
        <taxon>Streptomycetaceae</taxon>
        <taxon>Streptomyces</taxon>
    </lineage>
</organism>
<reference evidence="1 2" key="1">
    <citation type="submission" date="2018-11" db="EMBL/GenBank/DDBJ databases">
        <title>Whole genome sequence of Streptomyces paromomycinus NBRC 15454(T).</title>
        <authorList>
            <person name="Komaki H."/>
            <person name="Tamura T."/>
        </authorList>
    </citation>
    <scope>NUCLEOTIDE SEQUENCE [LARGE SCALE GENOMIC DNA]</scope>
    <source>
        <strain evidence="1 2">NBRC 15454</strain>
    </source>
</reference>
<protein>
    <submittedName>
        <fullName evidence="1">Uncharacterized protein</fullName>
    </submittedName>
</protein>
<evidence type="ECO:0000313" key="2">
    <source>
        <dbReference type="Proteomes" id="UP000286746"/>
    </source>
</evidence>
<gene>
    <name evidence="1" type="ORF">GKJPGBOP_00920</name>
</gene>
<dbReference type="AlphaFoldDB" id="A0A401VW08"/>
<keyword evidence="2" id="KW-1185">Reference proteome</keyword>
<dbReference type="EMBL" id="BHZD01000001">
    <property type="protein sequence ID" value="GCD41267.1"/>
    <property type="molecule type" value="Genomic_DNA"/>
</dbReference>